<dbReference type="OrthoDB" id="7398962at2"/>
<evidence type="ECO:0000256" key="1">
    <source>
        <dbReference type="SAM" id="MobiDB-lite"/>
    </source>
</evidence>
<evidence type="ECO:0000313" key="2">
    <source>
        <dbReference type="EMBL" id="SFJ00503.1"/>
    </source>
</evidence>
<organism evidence="2 3">
    <name type="scientific">Aquamicrobium aerolatum DSM 21857</name>
    <dbReference type="NCBI Taxonomy" id="1121003"/>
    <lineage>
        <taxon>Bacteria</taxon>
        <taxon>Pseudomonadati</taxon>
        <taxon>Pseudomonadota</taxon>
        <taxon>Alphaproteobacteria</taxon>
        <taxon>Hyphomicrobiales</taxon>
        <taxon>Phyllobacteriaceae</taxon>
        <taxon>Aerobium</taxon>
    </lineage>
</organism>
<name>A0A1I3MU04_9HYPH</name>
<evidence type="ECO:0008006" key="4">
    <source>
        <dbReference type="Google" id="ProtNLM"/>
    </source>
</evidence>
<dbReference type="RefSeq" id="WP_091521380.1">
    <property type="nucleotide sequence ID" value="NZ_FORF01000009.1"/>
</dbReference>
<feature type="compositionally biased region" description="Polar residues" evidence="1">
    <location>
        <begin position="76"/>
        <end position="91"/>
    </location>
</feature>
<dbReference type="InterPro" id="IPR018759">
    <property type="entry name" value="BBP2_2"/>
</dbReference>
<dbReference type="EMBL" id="FORF01000009">
    <property type="protein sequence ID" value="SFJ00503.1"/>
    <property type="molecule type" value="Genomic_DNA"/>
</dbReference>
<keyword evidence="3" id="KW-1185">Reference proteome</keyword>
<reference evidence="3" key="1">
    <citation type="submission" date="2016-10" db="EMBL/GenBank/DDBJ databases">
        <authorList>
            <person name="Varghese N."/>
            <person name="Submissions S."/>
        </authorList>
    </citation>
    <scope>NUCLEOTIDE SEQUENCE [LARGE SCALE GENOMIC DNA]</scope>
    <source>
        <strain evidence="3">DSM 21857</strain>
    </source>
</reference>
<feature type="compositionally biased region" description="Basic and acidic residues" evidence="1">
    <location>
        <begin position="92"/>
        <end position="101"/>
    </location>
</feature>
<feature type="region of interest" description="Disordered" evidence="1">
    <location>
        <begin position="51"/>
        <end position="103"/>
    </location>
</feature>
<dbReference type="Pfam" id="PF10082">
    <property type="entry name" value="BBP2_2"/>
    <property type="match status" value="1"/>
</dbReference>
<sequence length="491" mass="52285">MSSPRSHVKALSRHASILACATAMLVGSMAYGYAQQVSGLRIASAERSDDDLSTQAASGALAQQRRAVSDEVAETGSFNTRAQTFEQQSGEANERASRDNTRTSAIEAHSRNAEDNPYAPLGLRLGTFLLTPTLEQGLTWTSNASGSAGGREAVLSETTLRLNAVSDWSRHGASVQADGSYRKSLSGESISDVNGGVSGDLRFDLANGYTARIGASYRASPESASSPVDLGNVTSRPLRQTWNANAGLSRDLGKLAFGLNGAISRDLYGSADLAGGSVLSQSHRNSTLASATLRAGYEISPALAPFVEAEIGRRYYDQKVDPNGFERSANRYGLRAGLELDLGEKLRGEVAAGWLTERPDDQRLSAISGPSMNARLSWSPMRGTTVDLNASTSVETTTSVGQSGSLLYSGSLGVSREIRANLTGRALVGLDLRDYSGGGRDLVMRGETSLTWWMNRHAGITGRARHEIQRSTLAGRDYDATSIYLGMTLQR</sequence>
<dbReference type="AlphaFoldDB" id="A0A1I3MU04"/>
<evidence type="ECO:0000313" key="3">
    <source>
        <dbReference type="Proteomes" id="UP000242763"/>
    </source>
</evidence>
<accession>A0A1I3MU04</accession>
<dbReference type="Proteomes" id="UP000242763">
    <property type="component" value="Unassembled WGS sequence"/>
</dbReference>
<dbReference type="STRING" id="1121003.SAMN03080618_01887"/>
<protein>
    <recommendedName>
        <fullName evidence="4">Beta-barrel porin 2</fullName>
    </recommendedName>
</protein>
<proteinExistence type="predicted"/>
<gene>
    <name evidence="2" type="ORF">SAMN03080618_01887</name>
</gene>